<sequence length="134" mass="15613">MKISILIAERLKKELDSVYEQKTCVDNELQSKIKELYALGETLHSNQTEVGKLREAEFCEAINKLERKVQELEQQLKQKIESSQHQQDVRRTTGASASSNNEFESLSREQLIHRIQREITLKDQVSLLHSYWAV</sequence>
<keyword evidence="2" id="KW-1185">Reference proteome</keyword>
<name>A0A914YIS9_9BILA</name>
<reference evidence="3" key="1">
    <citation type="submission" date="2022-11" db="UniProtKB">
        <authorList>
            <consortium name="WormBaseParasite"/>
        </authorList>
    </citation>
    <scope>IDENTIFICATION</scope>
</reference>
<evidence type="ECO:0000313" key="2">
    <source>
        <dbReference type="Proteomes" id="UP000887577"/>
    </source>
</evidence>
<feature type="compositionally biased region" description="Polar residues" evidence="1">
    <location>
        <begin position="93"/>
        <end position="103"/>
    </location>
</feature>
<feature type="region of interest" description="Disordered" evidence="1">
    <location>
        <begin position="76"/>
        <end position="103"/>
    </location>
</feature>
<dbReference type="AlphaFoldDB" id="A0A914YIS9"/>
<protein>
    <submittedName>
        <fullName evidence="3">Uncharacterized protein</fullName>
    </submittedName>
</protein>
<accession>A0A914YIS9</accession>
<dbReference type="WBParaSite" id="PSU_v2.g17219.t1">
    <property type="protein sequence ID" value="PSU_v2.g17219.t1"/>
    <property type="gene ID" value="PSU_v2.g17219"/>
</dbReference>
<feature type="compositionally biased region" description="Basic and acidic residues" evidence="1">
    <location>
        <begin position="76"/>
        <end position="91"/>
    </location>
</feature>
<evidence type="ECO:0000313" key="3">
    <source>
        <dbReference type="WBParaSite" id="PSU_v2.g17219.t1"/>
    </source>
</evidence>
<evidence type="ECO:0000256" key="1">
    <source>
        <dbReference type="SAM" id="MobiDB-lite"/>
    </source>
</evidence>
<proteinExistence type="predicted"/>
<dbReference type="Proteomes" id="UP000887577">
    <property type="component" value="Unplaced"/>
</dbReference>
<organism evidence="2 3">
    <name type="scientific">Panagrolaimus superbus</name>
    <dbReference type="NCBI Taxonomy" id="310955"/>
    <lineage>
        <taxon>Eukaryota</taxon>
        <taxon>Metazoa</taxon>
        <taxon>Ecdysozoa</taxon>
        <taxon>Nematoda</taxon>
        <taxon>Chromadorea</taxon>
        <taxon>Rhabditida</taxon>
        <taxon>Tylenchina</taxon>
        <taxon>Panagrolaimomorpha</taxon>
        <taxon>Panagrolaimoidea</taxon>
        <taxon>Panagrolaimidae</taxon>
        <taxon>Panagrolaimus</taxon>
    </lineage>
</organism>